<evidence type="ECO:0000313" key="2">
    <source>
        <dbReference type="Proteomes" id="UP000248817"/>
    </source>
</evidence>
<dbReference type="EMBL" id="KZ825463">
    <property type="protein sequence ID" value="PYI36771.1"/>
    <property type="molecule type" value="Genomic_DNA"/>
</dbReference>
<keyword evidence="2" id="KW-1185">Reference proteome</keyword>
<gene>
    <name evidence="1" type="ORF">BP00DRAFT_3187</name>
</gene>
<dbReference type="Proteomes" id="UP000248817">
    <property type="component" value="Unassembled WGS sequence"/>
</dbReference>
<proteinExistence type="predicted"/>
<evidence type="ECO:0000313" key="1">
    <source>
        <dbReference type="EMBL" id="PYI36771.1"/>
    </source>
</evidence>
<name>A0A2V5IKV5_9EURO</name>
<dbReference type="AlphaFoldDB" id="A0A2V5IKV5"/>
<protein>
    <submittedName>
        <fullName evidence="1">Uncharacterized protein</fullName>
    </submittedName>
</protein>
<accession>A0A2V5IKV5</accession>
<reference evidence="1 2" key="1">
    <citation type="submission" date="2018-02" db="EMBL/GenBank/DDBJ databases">
        <title>The genomes of Aspergillus section Nigri reveals drivers in fungal speciation.</title>
        <authorList>
            <consortium name="DOE Joint Genome Institute"/>
            <person name="Vesth T.C."/>
            <person name="Nybo J."/>
            <person name="Theobald S."/>
            <person name="Brandl J."/>
            <person name="Frisvad J.C."/>
            <person name="Nielsen K.F."/>
            <person name="Lyhne E.K."/>
            <person name="Kogle M.E."/>
            <person name="Kuo A."/>
            <person name="Riley R."/>
            <person name="Clum A."/>
            <person name="Nolan M."/>
            <person name="Lipzen A."/>
            <person name="Salamov A."/>
            <person name="Henrissat B."/>
            <person name="Wiebenga A."/>
            <person name="De vries R.P."/>
            <person name="Grigoriev I.V."/>
            <person name="Mortensen U.H."/>
            <person name="Andersen M.R."/>
            <person name="Baker S.E."/>
        </authorList>
    </citation>
    <scope>NUCLEOTIDE SEQUENCE [LARGE SCALE GENOMIC DNA]</scope>
    <source>
        <strain evidence="1 2">CBS 114.80</strain>
    </source>
</reference>
<organism evidence="1 2">
    <name type="scientific">Aspergillus indologenus CBS 114.80</name>
    <dbReference type="NCBI Taxonomy" id="1450541"/>
    <lineage>
        <taxon>Eukaryota</taxon>
        <taxon>Fungi</taxon>
        <taxon>Dikarya</taxon>
        <taxon>Ascomycota</taxon>
        <taxon>Pezizomycotina</taxon>
        <taxon>Eurotiomycetes</taxon>
        <taxon>Eurotiomycetidae</taxon>
        <taxon>Eurotiales</taxon>
        <taxon>Aspergillaceae</taxon>
        <taxon>Aspergillus</taxon>
        <taxon>Aspergillus subgen. Circumdati</taxon>
    </lineage>
</organism>
<sequence length="180" mass="19589">MRPLIIAHDYGVRWDMDLDWGPQIPSSSPPPPPPRLTSDARSRVRVFSLASWGGGFDYLSCGENGIPPRARKGFFIYHGFGSIAPLGSHSALSGWFCMTGTDQLFRFPLLPFLHTMCCVLRFLPQNVGPSDTPGLTQVQVSSLARLGQPMELTHGFLPCQPSGLHGIHPILAIGQIPLAS</sequence>